<feature type="transmembrane region" description="Helical" evidence="5">
    <location>
        <begin position="397"/>
        <end position="421"/>
    </location>
</feature>
<evidence type="ECO:0000256" key="3">
    <source>
        <dbReference type="ARBA" id="ARBA00022989"/>
    </source>
</evidence>
<evidence type="ECO:0000256" key="4">
    <source>
        <dbReference type="ARBA" id="ARBA00023136"/>
    </source>
</evidence>
<gene>
    <name evidence="7" type="ORF">GSTENG00028518001</name>
</gene>
<protein>
    <submittedName>
        <fullName evidence="7">Chromosome 15 SCAF14992, whole genome shotgun sequence</fullName>
    </submittedName>
</protein>
<dbReference type="InterPro" id="IPR020846">
    <property type="entry name" value="MFS_dom"/>
</dbReference>
<dbReference type="PANTHER" id="PTHR24064">
    <property type="entry name" value="SOLUTE CARRIER FAMILY 22 MEMBER"/>
    <property type="match status" value="1"/>
</dbReference>
<dbReference type="InterPro" id="IPR036259">
    <property type="entry name" value="MFS_trans_sf"/>
</dbReference>
<dbReference type="SUPFAM" id="SSF103473">
    <property type="entry name" value="MFS general substrate transporter"/>
    <property type="match status" value="1"/>
</dbReference>
<sequence>METDESTGFDQATSFLGNYGLFQTTAILLLSFSAAPVGYTSMSAVFVSDTPEFRCNASLQNSSWSGAGRCFQDAENGSRTGGPHAAEPCVRGWVFSRDTYASTIVTEWGLVCENAWKVPLSTSLLFAGYLCGSFISGHLSDRFGRKPVLFIFLAVHGVTALVQAISVSWVMFCVLNWLKGASHSYSVSIILGSELLPKASRVVFSTLAICLGYCVGYMLLPLSAYFLRGWRMLLVVSAILSFLQMPTWWLIPESPRWLLHQGRVDEAELIIRNAARRNKVPAPEVIFRAVESFHHMKRTYNYTDLVRTTNIRNITVLSSSIWMCITFVYYGLSLNTSNLNGNIYLNCFFSATIDTFTYVVLWLLADRVPRPALLSAAMMYSGFTLLILKLIPEDNLVALQVLSLVAKFGATGAFTFICLIVTELMPTVVRNMGVGVGATSGFLGTIIAPYILYTGK</sequence>
<evidence type="ECO:0000259" key="6">
    <source>
        <dbReference type="PROSITE" id="PS50850"/>
    </source>
</evidence>
<feature type="transmembrane region" description="Helical" evidence="5">
    <location>
        <begin position="314"/>
        <end position="331"/>
    </location>
</feature>
<feature type="transmembrane region" description="Helical" evidence="5">
    <location>
        <begin position="148"/>
        <end position="178"/>
    </location>
</feature>
<feature type="domain" description="Major facilitator superfamily (MFS) profile" evidence="6">
    <location>
        <begin position="26"/>
        <end position="456"/>
    </location>
</feature>
<feature type="non-terminal residue" evidence="7">
    <location>
        <position position="456"/>
    </location>
</feature>
<dbReference type="KEGG" id="tng:GSTEN00028518G001"/>
<keyword evidence="4 5" id="KW-0472">Membrane</keyword>
<evidence type="ECO:0000256" key="5">
    <source>
        <dbReference type="SAM" id="Phobius"/>
    </source>
</evidence>
<keyword evidence="2 5" id="KW-0812">Transmembrane</keyword>
<dbReference type="AlphaFoldDB" id="Q4RV43"/>
<reference evidence="7" key="1">
    <citation type="journal article" date="2004" name="Nature">
        <title>Genome duplication in the teleost fish Tetraodon nigroviridis reveals the early vertebrate proto-karyotype.</title>
        <authorList>
            <person name="Jaillon O."/>
            <person name="Aury J.-M."/>
            <person name="Brunet F."/>
            <person name="Petit J.-L."/>
            <person name="Stange-Thomann N."/>
            <person name="Mauceli E."/>
            <person name="Bouneau L."/>
            <person name="Fischer C."/>
            <person name="Ozouf-Costaz C."/>
            <person name="Bernot A."/>
            <person name="Nicaud S."/>
            <person name="Jaffe D."/>
            <person name="Fisher S."/>
            <person name="Lutfalla G."/>
            <person name="Dossat C."/>
            <person name="Segurens B."/>
            <person name="Dasilva C."/>
            <person name="Salanoubat M."/>
            <person name="Levy M."/>
            <person name="Boudet N."/>
            <person name="Castellano S."/>
            <person name="Anthouard V."/>
            <person name="Jubin C."/>
            <person name="Castelli V."/>
            <person name="Katinka M."/>
            <person name="Vacherie B."/>
            <person name="Biemont C."/>
            <person name="Skalli Z."/>
            <person name="Cattolico L."/>
            <person name="Poulain J."/>
            <person name="De Berardinis V."/>
            <person name="Cruaud C."/>
            <person name="Duprat S."/>
            <person name="Brottier P."/>
            <person name="Coutanceau J.-P."/>
            <person name="Gouzy J."/>
            <person name="Parra G."/>
            <person name="Lardier G."/>
            <person name="Chapple C."/>
            <person name="McKernan K.J."/>
            <person name="McEwan P."/>
            <person name="Bosak S."/>
            <person name="Kellis M."/>
            <person name="Volff J.-N."/>
            <person name="Guigo R."/>
            <person name="Zody M.C."/>
            <person name="Mesirov J."/>
            <person name="Lindblad-Toh K."/>
            <person name="Birren B."/>
            <person name="Nusbaum C."/>
            <person name="Kahn D."/>
            <person name="Robinson-Rechavi M."/>
            <person name="Laudet V."/>
            <person name="Schachter V."/>
            <person name="Quetier F."/>
            <person name="Saurin W."/>
            <person name="Scarpelli C."/>
            <person name="Wincker P."/>
            <person name="Lander E.S."/>
            <person name="Weissenbach J."/>
            <person name="Roest Crollius H."/>
        </authorList>
    </citation>
    <scope>NUCLEOTIDE SEQUENCE [LARGE SCALE GENOMIC DNA]</scope>
</reference>
<organism evidence="7">
    <name type="scientific">Tetraodon nigroviridis</name>
    <name type="common">Spotted green pufferfish</name>
    <name type="synonym">Chelonodon nigroviridis</name>
    <dbReference type="NCBI Taxonomy" id="99883"/>
    <lineage>
        <taxon>Eukaryota</taxon>
        <taxon>Metazoa</taxon>
        <taxon>Chordata</taxon>
        <taxon>Craniata</taxon>
        <taxon>Vertebrata</taxon>
        <taxon>Euteleostomi</taxon>
        <taxon>Actinopterygii</taxon>
        <taxon>Neopterygii</taxon>
        <taxon>Teleostei</taxon>
        <taxon>Neoteleostei</taxon>
        <taxon>Acanthomorphata</taxon>
        <taxon>Eupercaria</taxon>
        <taxon>Tetraodontiformes</taxon>
        <taxon>Tetradontoidea</taxon>
        <taxon>Tetraodontidae</taxon>
        <taxon>Tetraodon</taxon>
    </lineage>
</organism>
<comment type="subcellular location">
    <subcellularLocation>
        <location evidence="1">Membrane</location>
        <topology evidence="1">Multi-pass membrane protein</topology>
    </subcellularLocation>
</comment>
<feature type="transmembrane region" description="Helical" evidence="5">
    <location>
        <begin position="433"/>
        <end position="453"/>
    </location>
</feature>
<dbReference type="OrthoDB" id="3936150at2759"/>
<evidence type="ECO:0000256" key="1">
    <source>
        <dbReference type="ARBA" id="ARBA00004141"/>
    </source>
</evidence>
<keyword evidence="3 5" id="KW-1133">Transmembrane helix</keyword>
<dbReference type="InterPro" id="IPR005828">
    <property type="entry name" value="MFS_sugar_transport-like"/>
</dbReference>
<dbReference type="Pfam" id="PF00083">
    <property type="entry name" value="Sugar_tr"/>
    <property type="match status" value="1"/>
</dbReference>
<dbReference type="GO" id="GO:0016020">
    <property type="term" value="C:membrane"/>
    <property type="evidence" value="ECO:0007669"/>
    <property type="project" value="UniProtKB-SubCell"/>
</dbReference>
<evidence type="ECO:0000313" key="7">
    <source>
        <dbReference type="EMBL" id="CAG07739.1"/>
    </source>
</evidence>
<dbReference type="Gene3D" id="1.20.1250.20">
    <property type="entry name" value="MFS general substrate transporter like domains"/>
    <property type="match status" value="1"/>
</dbReference>
<proteinExistence type="predicted"/>
<name>Q4RV43_TETNG</name>
<dbReference type="GO" id="GO:0022857">
    <property type="term" value="F:transmembrane transporter activity"/>
    <property type="evidence" value="ECO:0007669"/>
    <property type="project" value="InterPro"/>
</dbReference>
<feature type="transmembrane region" description="Helical" evidence="5">
    <location>
        <begin position="343"/>
        <end position="365"/>
    </location>
</feature>
<evidence type="ECO:0000256" key="2">
    <source>
        <dbReference type="ARBA" id="ARBA00022692"/>
    </source>
</evidence>
<feature type="transmembrane region" description="Helical" evidence="5">
    <location>
        <begin position="199"/>
        <end position="220"/>
    </location>
</feature>
<feature type="transmembrane region" description="Helical" evidence="5">
    <location>
        <begin position="20"/>
        <end position="39"/>
    </location>
</feature>
<reference evidence="7" key="2">
    <citation type="submission" date="2004-02" db="EMBL/GenBank/DDBJ databases">
        <authorList>
            <consortium name="Genoscope"/>
            <consortium name="Whitehead Institute Centre for Genome Research"/>
        </authorList>
    </citation>
    <scope>NUCLEOTIDE SEQUENCE</scope>
</reference>
<feature type="transmembrane region" description="Helical" evidence="5">
    <location>
        <begin position="372"/>
        <end position="391"/>
    </location>
</feature>
<accession>Q4RV43</accession>
<dbReference type="EMBL" id="CAAE01014992">
    <property type="protein sequence ID" value="CAG07739.1"/>
    <property type="molecule type" value="Genomic_DNA"/>
</dbReference>
<dbReference type="PROSITE" id="PS50850">
    <property type="entry name" value="MFS"/>
    <property type="match status" value="1"/>
</dbReference>